<dbReference type="Proteomes" id="UP000093173">
    <property type="component" value="Unassembled WGS sequence"/>
</dbReference>
<dbReference type="EMBL" id="MAJZ01000517">
    <property type="protein sequence ID" value="OCH75679.1"/>
    <property type="molecule type" value="Genomic_DNA"/>
</dbReference>
<reference evidence="2" key="1">
    <citation type="submission" date="2016-06" db="EMBL/GenBank/DDBJ databases">
        <authorList>
            <person name="Hehemann J.-H."/>
            <person name="Arevalo P."/>
            <person name="Datta M.S."/>
            <person name="Polz M.F."/>
        </authorList>
    </citation>
    <scope>NUCLEOTIDE SEQUENCE [LARGE SCALE GENOMIC DNA]</scope>
    <source>
        <strain evidence="2">9CSC122</strain>
    </source>
</reference>
<accession>A0A1B9QYK7</accession>
<gene>
    <name evidence="1" type="ORF">A6E14_01810</name>
</gene>
<evidence type="ECO:0000313" key="2">
    <source>
        <dbReference type="Proteomes" id="UP000093173"/>
    </source>
</evidence>
<sequence>MKNGLNPTQILQAYETVMKQGRITPQGRVLDGIEALNKHDGFPIHLRGEGVDLKVCSLKRFHLDYNQLSCRDAFLKQLAILAQ</sequence>
<evidence type="ECO:0000313" key="1">
    <source>
        <dbReference type="EMBL" id="OCH75679.1"/>
    </source>
</evidence>
<dbReference type="AlphaFoldDB" id="A0A1B9QYK7"/>
<proteinExistence type="predicted"/>
<dbReference type="InterPro" id="IPR021432">
    <property type="entry name" value="DUF3081"/>
</dbReference>
<dbReference type="Pfam" id="PF11280">
    <property type="entry name" value="DUF3081"/>
    <property type="match status" value="1"/>
</dbReference>
<evidence type="ECO:0008006" key="3">
    <source>
        <dbReference type="Google" id="ProtNLM"/>
    </source>
</evidence>
<protein>
    <recommendedName>
        <fullName evidence="3">DUF3081 domain-containing protein</fullName>
    </recommendedName>
</protein>
<comment type="caution">
    <text evidence="1">The sequence shown here is derived from an EMBL/GenBank/DDBJ whole genome shotgun (WGS) entry which is preliminary data.</text>
</comment>
<keyword evidence="2" id="KW-1185">Reference proteome</keyword>
<dbReference type="RefSeq" id="WP_017036475.1">
    <property type="nucleotide sequence ID" value="NZ_JBNGCH010000517.1"/>
</dbReference>
<organism evidence="1 2">
    <name type="scientific">Vibrio genomosp. F10</name>
    <dbReference type="NCBI Taxonomy" id="723171"/>
    <lineage>
        <taxon>Bacteria</taxon>
        <taxon>Pseudomonadati</taxon>
        <taxon>Pseudomonadota</taxon>
        <taxon>Gammaproteobacteria</taxon>
        <taxon>Vibrionales</taxon>
        <taxon>Vibrionaceae</taxon>
        <taxon>Vibrio</taxon>
    </lineage>
</organism>
<name>A0A1B9QYK7_9VIBR</name>